<dbReference type="GO" id="GO:0036424">
    <property type="term" value="F:L-phosphoserine phosphatase activity"/>
    <property type="evidence" value="ECO:0007669"/>
    <property type="project" value="TreeGrafter"/>
</dbReference>
<comment type="similarity">
    <text evidence="3">Belongs to the HAD-like hydrolase superfamily. SerB family.</text>
</comment>
<evidence type="ECO:0000256" key="4">
    <source>
        <dbReference type="ARBA" id="ARBA00012640"/>
    </source>
</evidence>
<comment type="catalytic activity">
    <reaction evidence="11">
        <text>O-phospho-D-serine + H2O = D-serine + phosphate</text>
        <dbReference type="Rhea" id="RHEA:24873"/>
        <dbReference type="ChEBI" id="CHEBI:15377"/>
        <dbReference type="ChEBI" id="CHEBI:35247"/>
        <dbReference type="ChEBI" id="CHEBI:43474"/>
        <dbReference type="ChEBI" id="CHEBI:58680"/>
        <dbReference type="EC" id="3.1.3.3"/>
    </reaction>
</comment>
<dbReference type="PANTHER" id="PTHR43344">
    <property type="entry name" value="PHOSPHOSERINE PHOSPHATASE"/>
    <property type="match status" value="1"/>
</dbReference>
<dbReference type="Proteomes" id="UP000185568">
    <property type="component" value="Unassembled WGS sequence"/>
</dbReference>
<dbReference type="EMBL" id="MSDU01000022">
    <property type="protein sequence ID" value="OLN22195.1"/>
    <property type="molecule type" value="Genomic_DNA"/>
</dbReference>
<dbReference type="NCBIfam" id="TIGR01488">
    <property type="entry name" value="HAD-SF-IB"/>
    <property type="match status" value="1"/>
</dbReference>
<keyword evidence="5" id="KW-0028">Amino-acid biosynthesis</keyword>
<dbReference type="NCBIfam" id="TIGR01489">
    <property type="entry name" value="DKMTPPase-SF"/>
    <property type="match status" value="1"/>
</dbReference>
<proteinExistence type="inferred from homology"/>
<comment type="cofactor">
    <cofactor evidence="1">
        <name>Mg(2+)</name>
        <dbReference type="ChEBI" id="CHEBI:18420"/>
    </cofactor>
</comment>
<evidence type="ECO:0000256" key="1">
    <source>
        <dbReference type="ARBA" id="ARBA00001946"/>
    </source>
</evidence>
<dbReference type="RefSeq" id="WP_075398705.1">
    <property type="nucleotide sequence ID" value="NZ_MSDU01000022.1"/>
</dbReference>
<dbReference type="OrthoDB" id="9804940at2"/>
<dbReference type="GO" id="GO:0000287">
    <property type="term" value="F:magnesium ion binding"/>
    <property type="evidence" value="ECO:0007669"/>
    <property type="project" value="TreeGrafter"/>
</dbReference>
<evidence type="ECO:0000256" key="7">
    <source>
        <dbReference type="ARBA" id="ARBA00022801"/>
    </source>
</evidence>
<evidence type="ECO:0000256" key="5">
    <source>
        <dbReference type="ARBA" id="ARBA00022605"/>
    </source>
</evidence>
<keyword evidence="6" id="KW-0479">Metal-binding</keyword>
<dbReference type="Gene3D" id="3.40.50.1000">
    <property type="entry name" value="HAD superfamily/HAD-like"/>
    <property type="match status" value="1"/>
</dbReference>
<dbReference type="Gene3D" id="3.90.1470.20">
    <property type="match status" value="1"/>
</dbReference>
<evidence type="ECO:0000256" key="2">
    <source>
        <dbReference type="ARBA" id="ARBA00005135"/>
    </source>
</evidence>
<gene>
    <name evidence="12" type="ORF">BTO30_10620</name>
</gene>
<evidence type="ECO:0000313" key="13">
    <source>
        <dbReference type="Proteomes" id="UP000185568"/>
    </source>
</evidence>
<sequence length="217" mass="25210">MEKWAFVSDFDGTISKKDFYWQVIDNYFPEGRELYTKWKNGEWNDIDFLAKVFASINRKEEQITEDILSIPVDEDVPDFVRRVQQAGGDFYILSAGTDYYIRPIVNYLGLEQVTVFSNKGVFRDQNIQLEIDPNHWSYSERYGIDKAAVIRRLKEEYDIVYFAGDSEPDSHPAELADRTYATGALPDILDEKSVSYVRFRRFNDIAADLAAEGRLPK</sequence>
<evidence type="ECO:0000256" key="10">
    <source>
        <dbReference type="ARBA" id="ARBA00048138"/>
    </source>
</evidence>
<dbReference type="STRING" id="1714264.BTO30_10620"/>
<evidence type="ECO:0000256" key="11">
    <source>
        <dbReference type="ARBA" id="ARBA00048523"/>
    </source>
</evidence>
<dbReference type="InterPro" id="IPR006384">
    <property type="entry name" value="HAD_hydro_PyrdxlP_Pase-like"/>
</dbReference>
<evidence type="ECO:0000256" key="3">
    <source>
        <dbReference type="ARBA" id="ARBA00009184"/>
    </source>
</evidence>
<dbReference type="GO" id="GO:0005737">
    <property type="term" value="C:cytoplasm"/>
    <property type="evidence" value="ECO:0007669"/>
    <property type="project" value="TreeGrafter"/>
</dbReference>
<keyword evidence="13" id="KW-1185">Reference proteome</keyword>
<evidence type="ECO:0000313" key="12">
    <source>
        <dbReference type="EMBL" id="OLN22195.1"/>
    </source>
</evidence>
<dbReference type="Pfam" id="PF12710">
    <property type="entry name" value="HAD"/>
    <property type="match status" value="1"/>
</dbReference>
<keyword evidence="9" id="KW-0718">Serine biosynthesis</keyword>
<dbReference type="InterPro" id="IPR023214">
    <property type="entry name" value="HAD_sf"/>
</dbReference>
<keyword evidence="8" id="KW-0460">Magnesium</keyword>
<dbReference type="AlphaFoldDB" id="A0A1Q8Q4I6"/>
<comment type="catalytic activity">
    <reaction evidence="10">
        <text>O-phospho-L-serine + H2O = L-serine + phosphate</text>
        <dbReference type="Rhea" id="RHEA:21208"/>
        <dbReference type="ChEBI" id="CHEBI:15377"/>
        <dbReference type="ChEBI" id="CHEBI:33384"/>
        <dbReference type="ChEBI" id="CHEBI:43474"/>
        <dbReference type="ChEBI" id="CHEBI:57524"/>
        <dbReference type="EC" id="3.1.3.3"/>
    </reaction>
</comment>
<organism evidence="12 13">
    <name type="scientific">Domibacillus antri</name>
    <dbReference type="NCBI Taxonomy" id="1714264"/>
    <lineage>
        <taxon>Bacteria</taxon>
        <taxon>Bacillati</taxon>
        <taxon>Bacillota</taxon>
        <taxon>Bacilli</taxon>
        <taxon>Bacillales</taxon>
        <taxon>Bacillaceae</taxon>
        <taxon>Domibacillus</taxon>
    </lineage>
</organism>
<keyword evidence="7" id="KW-0378">Hydrolase</keyword>
<dbReference type="PANTHER" id="PTHR43344:SF2">
    <property type="entry name" value="PHOSPHOSERINE PHOSPHATASE"/>
    <property type="match status" value="1"/>
</dbReference>
<dbReference type="SUPFAM" id="SSF56784">
    <property type="entry name" value="HAD-like"/>
    <property type="match status" value="1"/>
</dbReference>
<evidence type="ECO:0000256" key="8">
    <source>
        <dbReference type="ARBA" id="ARBA00022842"/>
    </source>
</evidence>
<evidence type="ECO:0000256" key="9">
    <source>
        <dbReference type="ARBA" id="ARBA00023299"/>
    </source>
</evidence>
<dbReference type="GO" id="GO:0006564">
    <property type="term" value="P:L-serine biosynthetic process"/>
    <property type="evidence" value="ECO:0007669"/>
    <property type="project" value="UniProtKB-KW"/>
</dbReference>
<dbReference type="InterPro" id="IPR050582">
    <property type="entry name" value="HAD-like_SerB"/>
</dbReference>
<comment type="pathway">
    <text evidence="2">Amino-acid biosynthesis; L-serine biosynthesis; L-serine from 3-phospho-D-glycerate: step 3/3.</text>
</comment>
<reference evidence="12 13" key="1">
    <citation type="submission" date="2016-12" db="EMBL/GenBank/DDBJ databases">
        <title>Domibacillus antri genome sequencing.</title>
        <authorList>
            <person name="Verma A."/>
            <person name="Krishnamurthi S."/>
        </authorList>
    </citation>
    <scope>NUCLEOTIDE SEQUENCE [LARGE SCALE GENOMIC DNA]</scope>
    <source>
        <strain evidence="12 13">XD80</strain>
    </source>
</reference>
<name>A0A1Q8Q4I6_9BACI</name>
<evidence type="ECO:0000256" key="6">
    <source>
        <dbReference type="ARBA" id="ARBA00022723"/>
    </source>
</evidence>
<protein>
    <recommendedName>
        <fullName evidence="4">phosphoserine phosphatase</fullName>
        <ecNumber evidence="4">3.1.3.3</ecNumber>
    </recommendedName>
</protein>
<dbReference type="EC" id="3.1.3.3" evidence="4"/>
<comment type="caution">
    <text evidence="12">The sequence shown here is derived from an EMBL/GenBank/DDBJ whole genome shotgun (WGS) entry which is preliminary data.</text>
</comment>
<dbReference type="InterPro" id="IPR036412">
    <property type="entry name" value="HAD-like_sf"/>
</dbReference>
<accession>A0A1Q8Q4I6</accession>